<evidence type="ECO:0000313" key="5">
    <source>
        <dbReference type="EMBL" id="MBP1291265.1"/>
    </source>
</evidence>
<dbReference type="InterPro" id="IPR031107">
    <property type="entry name" value="Small_HSP"/>
</dbReference>
<dbReference type="PROSITE" id="PS01031">
    <property type="entry name" value="SHSP"/>
    <property type="match status" value="1"/>
</dbReference>
<dbReference type="InterPro" id="IPR008978">
    <property type="entry name" value="HSP20-like_chaperone"/>
</dbReference>
<dbReference type="PANTHER" id="PTHR11527">
    <property type="entry name" value="HEAT-SHOCK PROTEIN 20 FAMILY MEMBER"/>
    <property type="match status" value="1"/>
</dbReference>
<feature type="domain" description="SHSP" evidence="4">
    <location>
        <begin position="22"/>
        <end position="132"/>
    </location>
</feature>
<protein>
    <submittedName>
        <fullName evidence="5">HSP20 family molecular chaperone IbpA</fullName>
    </submittedName>
</protein>
<feature type="compositionally biased region" description="Polar residues" evidence="3">
    <location>
        <begin position="1"/>
        <end position="10"/>
    </location>
</feature>
<evidence type="ECO:0000256" key="2">
    <source>
        <dbReference type="RuleBase" id="RU003616"/>
    </source>
</evidence>
<name>A0A8I1Y0U2_BRAEL</name>
<dbReference type="Pfam" id="PF00011">
    <property type="entry name" value="HSP20"/>
    <property type="match status" value="1"/>
</dbReference>
<dbReference type="Proteomes" id="UP000673383">
    <property type="component" value="Unassembled WGS sequence"/>
</dbReference>
<evidence type="ECO:0000313" key="6">
    <source>
        <dbReference type="Proteomes" id="UP000673383"/>
    </source>
</evidence>
<sequence>MAESQELQVQQKREVEKKTEGTTPGRAFVPVTDIFETPEALTVVLEMPGVDRNSIEASVEDDVVTIEGRIDFSKYEGMQPVYTEYNVGHYARSFQISNKVDQSKISAQMKDGVVTIVLPKAEQAKPRKIQVS</sequence>
<evidence type="ECO:0000256" key="1">
    <source>
        <dbReference type="PROSITE-ProRule" id="PRU00285"/>
    </source>
</evidence>
<comment type="caution">
    <text evidence="5">The sequence shown here is derived from an EMBL/GenBank/DDBJ whole genome shotgun (WGS) entry which is preliminary data.</text>
</comment>
<organism evidence="5 6">
    <name type="scientific">Bradyrhizobium elkanii</name>
    <dbReference type="NCBI Taxonomy" id="29448"/>
    <lineage>
        <taxon>Bacteria</taxon>
        <taxon>Pseudomonadati</taxon>
        <taxon>Pseudomonadota</taxon>
        <taxon>Alphaproteobacteria</taxon>
        <taxon>Hyphomicrobiales</taxon>
        <taxon>Nitrobacteraceae</taxon>
        <taxon>Bradyrhizobium</taxon>
    </lineage>
</organism>
<feature type="compositionally biased region" description="Basic and acidic residues" evidence="3">
    <location>
        <begin position="11"/>
        <end position="20"/>
    </location>
</feature>
<comment type="similarity">
    <text evidence="1 2">Belongs to the small heat shock protein (HSP20) family.</text>
</comment>
<dbReference type="CDD" id="cd06464">
    <property type="entry name" value="ACD_sHsps-like"/>
    <property type="match status" value="1"/>
</dbReference>
<feature type="region of interest" description="Disordered" evidence="3">
    <location>
        <begin position="1"/>
        <end position="26"/>
    </location>
</feature>
<accession>A0A8I1Y0U2</accession>
<proteinExistence type="inferred from homology"/>
<dbReference type="AlphaFoldDB" id="A0A8I1Y0U2"/>
<dbReference type="EMBL" id="JAFICZ010000001">
    <property type="protein sequence ID" value="MBP1291265.1"/>
    <property type="molecule type" value="Genomic_DNA"/>
</dbReference>
<evidence type="ECO:0000256" key="3">
    <source>
        <dbReference type="SAM" id="MobiDB-lite"/>
    </source>
</evidence>
<gene>
    <name evidence="5" type="ORF">JOH49_001018</name>
</gene>
<dbReference type="InterPro" id="IPR002068">
    <property type="entry name" value="A-crystallin/Hsp20_dom"/>
</dbReference>
<evidence type="ECO:0000259" key="4">
    <source>
        <dbReference type="PROSITE" id="PS01031"/>
    </source>
</evidence>
<reference evidence="5" key="1">
    <citation type="submission" date="2021-02" db="EMBL/GenBank/DDBJ databases">
        <title>Genomic Encyclopedia of Type Strains, Phase IV (KMG-V): Genome sequencing to study the core and pangenomes of soil and plant-associated prokaryotes.</title>
        <authorList>
            <person name="Whitman W."/>
        </authorList>
    </citation>
    <scope>NUCLEOTIDE SEQUENCE</scope>
    <source>
        <strain evidence="5">USDA 406</strain>
    </source>
</reference>
<dbReference type="Gene3D" id="2.60.40.790">
    <property type="match status" value="1"/>
</dbReference>
<dbReference type="RefSeq" id="WP_172648795.1">
    <property type="nucleotide sequence ID" value="NZ_JAFICZ010000001.1"/>
</dbReference>
<dbReference type="SUPFAM" id="SSF49764">
    <property type="entry name" value="HSP20-like chaperones"/>
    <property type="match status" value="1"/>
</dbReference>